<evidence type="ECO:0000313" key="1">
    <source>
        <dbReference type="EMBL" id="JAH35226.1"/>
    </source>
</evidence>
<protein>
    <submittedName>
        <fullName evidence="1">Uncharacterized protein</fullName>
    </submittedName>
</protein>
<reference evidence="1" key="2">
    <citation type="journal article" date="2015" name="Fish Shellfish Immunol.">
        <title>Early steps in the European eel (Anguilla anguilla)-Vibrio vulnificus interaction in the gills: Role of the RtxA13 toxin.</title>
        <authorList>
            <person name="Callol A."/>
            <person name="Pajuelo D."/>
            <person name="Ebbesson L."/>
            <person name="Teles M."/>
            <person name="MacKenzie S."/>
            <person name="Amaro C."/>
        </authorList>
    </citation>
    <scope>NUCLEOTIDE SEQUENCE</scope>
</reference>
<name>A0A0E9S1T0_ANGAN</name>
<dbReference type="EMBL" id="GBXM01073351">
    <property type="protein sequence ID" value="JAH35226.1"/>
    <property type="molecule type" value="Transcribed_RNA"/>
</dbReference>
<reference evidence="1" key="1">
    <citation type="submission" date="2014-11" db="EMBL/GenBank/DDBJ databases">
        <authorList>
            <person name="Amaro Gonzalez C."/>
        </authorList>
    </citation>
    <scope>NUCLEOTIDE SEQUENCE</scope>
</reference>
<organism evidence="1">
    <name type="scientific">Anguilla anguilla</name>
    <name type="common">European freshwater eel</name>
    <name type="synonym">Muraena anguilla</name>
    <dbReference type="NCBI Taxonomy" id="7936"/>
    <lineage>
        <taxon>Eukaryota</taxon>
        <taxon>Metazoa</taxon>
        <taxon>Chordata</taxon>
        <taxon>Craniata</taxon>
        <taxon>Vertebrata</taxon>
        <taxon>Euteleostomi</taxon>
        <taxon>Actinopterygii</taxon>
        <taxon>Neopterygii</taxon>
        <taxon>Teleostei</taxon>
        <taxon>Anguilliformes</taxon>
        <taxon>Anguillidae</taxon>
        <taxon>Anguilla</taxon>
    </lineage>
</organism>
<proteinExistence type="predicted"/>
<sequence>MCFRSVLEELRADASRMVLKKLFSFKLLFCHF</sequence>
<accession>A0A0E9S1T0</accession>
<dbReference type="AlphaFoldDB" id="A0A0E9S1T0"/>